<gene>
    <name evidence="1" type="ORF">D7X12_37975</name>
</gene>
<dbReference type="EMBL" id="RAWG01000436">
    <property type="protein sequence ID" value="RKH31893.1"/>
    <property type="molecule type" value="Genomic_DNA"/>
</dbReference>
<proteinExistence type="predicted"/>
<sequence>RHLFLSLGVEAFSWGRVDVDGRVEAQLFHRDLSLSAGGLATAVGQPGARYLVSGEARWRLLGGNLYALGQGGTLLFPTPEGTPRPGAFAAVGLGVDHAR</sequence>
<accession>A0A3A8MID0</accession>
<organism evidence="1 2">
    <name type="scientific">Corallococcus sicarius</name>
    <dbReference type="NCBI Taxonomy" id="2316726"/>
    <lineage>
        <taxon>Bacteria</taxon>
        <taxon>Pseudomonadati</taxon>
        <taxon>Myxococcota</taxon>
        <taxon>Myxococcia</taxon>
        <taxon>Myxococcales</taxon>
        <taxon>Cystobacterineae</taxon>
        <taxon>Myxococcaceae</taxon>
        <taxon>Corallococcus</taxon>
    </lineage>
</organism>
<reference evidence="2" key="1">
    <citation type="submission" date="2018-09" db="EMBL/GenBank/DDBJ databases">
        <authorList>
            <person name="Livingstone P.G."/>
            <person name="Whitworth D.E."/>
        </authorList>
    </citation>
    <scope>NUCLEOTIDE SEQUENCE [LARGE SCALE GENOMIC DNA]</scope>
    <source>
        <strain evidence="2">CA040B</strain>
    </source>
</reference>
<evidence type="ECO:0000313" key="2">
    <source>
        <dbReference type="Proteomes" id="UP000273405"/>
    </source>
</evidence>
<protein>
    <submittedName>
        <fullName evidence="1">Uncharacterized protein</fullName>
    </submittedName>
</protein>
<name>A0A3A8MID0_9BACT</name>
<feature type="non-terminal residue" evidence="1">
    <location>
        <position position="1"/>
    </location>
</feature>
<dbReference type="AlphaFoldDB" id="A0A3A8MID0"/>
<dbReference type="Proteomes" id="UP000273405">
    <property type="component" value="Unassembled WGS sequence"/>
</dbReference>
<comment type="caution">
    <text evidence="1">The sequence shown here is derived from an EMBL/GenBank/DDBJ whole genome shotgun (WGS) entry which is preliminary data.</text>
</comment>
<evidence type="ECO:0000313" key="1">
    <source>
        <dbReference type="EMBL" id="RKH31893.1"/>
    </source>
</evidence>
<keyword evidence="2" id="KW-1185">Reference proteome</keyword>